<keyword evidence="3" id="KW-1185">Reference proteome</keyword>
<dbReference type="EMBL" id="JAQNDO010000001">
    <property type="protein sequence ID" value="MDC0743829.1"/>
    <property type="molecule type" value="Genomic_DNA"/>
</dbReference>
<dbReference type="InterPro" id="IPR051531">
    <property type="entry name" value="N-acetyltransferase"/>
</dbReference>
<dbReference type="Pfam" id="PF13302">
    <property type="entry name" value="Acetyltransf_3"/>
    <property type="match status" value="1"/>
</dbReference>
<sequence>MVSFTPFPTLETPHLVLRELVPADAEAIFRIQSNPEVVRYFGRPAHGTLAETEKLLGIVFESQRDVTGIRWGLSLKDSGELTGTCGFWRWNKPHRYAEVGYELAPAFWGRGLMVEALRPILRYGFTEMELHRVEAIIDPDNHASQRVLEKLGFKRDALMRENWFYNGKFTDSAIYGLLEQEFLNEVR</sequence>
<evidence type="ECO:0000313" key="3">
    <source>
        <dbReference type="Proteomes" id="UP001221411"/>
    </source>
</evidence>
<organism evidence="2 3">
    <name type="scientific">Polyangium mundeleinium</name>
    <dbReference type="NCBI Taxonomy" id="2995306"/>
    <lineage>
        <taxon>Bacteria</taxon>
        <taxon>Pseudomonadati</taxon>
        <taxon>Myxococcota</taxon>
        <taxon>Polyangia</taxon>
        <taxon>Polyangiales</taxon>
        <taxon>Polyangiaceae</taxon>
        <taxon>Polyangium</taxon>
    </lineage>
</organism>
<evidence type="ECO:0000259" key="1">
    <source>
        <dbReference type="PROSITE" id="PS51186"/>
    </source>
</evidence>
<reference evidence="2 3" key="1">
    <citation type="submission" date="2022-11" db="EMBL/GenBank/DDBJ databases">
        <title>Minimal conservation of predation-associated metabolite biosynthetic gene clusters underscores biosynthetic potential of Myxococcota including descriptions for ten novel species: Archangium lansinium sp. nov., Myxococcus landrumus sp. nov., Nannocystis bai.</title>
        <authorList>
            <person name="Ahearne A."/>
            <person name="Stevens C."/>
            <person name="Dowd S."/>
        </authorList>
    </citation>
    <scope>NUCLEOTIDE SEQUENCE [LARGE SCALE GENOMIC DNA]</scope>
    <source>
        <strain evidence="2 3">RJM3</strain>
    </source>
</reference>
<feature type="domain" description="N-acetyltransferase" evidence="1">
    <location>
        <begin position="15"/>
        <end position="171"/>
    </location>
</feature>
<dbReference type="PANTHER" id="PTHR43792:SF9">
    <property type="entry name" value="RIBOSOMAL-PROTEIN-ALANINE ACETYLTRANSFERASE"/>
    <property type="match status" value="1"/>
</dbReference>
<dbReference type="Gene3D" id="3.40.630.30">
    <property type="match status" value="1"/>
</dbReference>
<proteinExistence type="predicted"/>
<dbReference type="InterPro" id="IPR016181">
    <property type="entry name" value="Acyl_CoA_acyltransferase"/>
</dbReference>
<evidence type="ECO:0000313" key="2">
    <source>
        <dbReference type="EMBL" id="MDC0743829.1"/>
    </source>
</evidence>
<dbReference type="PROSITE" id="PS51186">
    <property type="entry name" value="GNAT"/>
    <property type="match status" value="1"/>
</dbReference>
<dbReference type="PANTHER" id="PTHR43792">
    <property type="entry name" value="GNAT FAMILY, PUTATIVE (AFU_ORTHOLOGUE AFUA_3G00765)-RELATED-RELATED"/>
    <property type="match status" value="1"/>
</dbReference>
<accession>A0ABT5EQU6</accession>
<name>A0ABT5EQU6_9BACT</name>
<dbReference type="RefSeq" id="WP_271919747.1">
    <property type="nucleotide sequence ID" value="NZ_JAQNDO010000001.1"/>
</dbReference>
<gene>
    <name evidence="2" type="ORF">POL67_21045</name>
</gene>
<dbReference type="Proteomes" id="UP001221411">
    <property type="component" value="Unassembled WGS sequence"/>
</dbReference>
<dbReference type="InterPro" id="IPR000182">
    <property type="entry name" value="GNAT_dom"/>
</dbReference>
<protein>
    <submittedName>
        <fullName evidence="2">GNAT family N-acetyltransferase</fullName>
    </submittedName>
</protein>
<dbReference type="SUPFAM" id="SSF55729">
    <property type="entry name" value="Acyl-CoA N-acyltransferases (Nat)"/>
    <property type="match status" value="1"/>
</dbReference>
<comment type="caution">
    <text evidence="2">The sequence shown here is derived from an EMBL/GenBank/DDBJ whole genome shotgun (WGS) entry which is preliminary data.</text>
</comment>